<dbReference type="Proteomes" id="UP000037446">
    <property type="component" value="Unassembled WGS sequence"/>
</dbReference>
<dbReference type="AlphaFoldDB" id="A0A0L1KHF8"/>
<dbReference type="InterPro" id="IPR038740">
    <property type="entry name" value="BioF2-like_GNAT_dom"/>
</dbReference>
<dbReference type="Pfam" id="PF13480">
    <property type="entry name" value="Acetyltransf_6"/>
    <property type="match status" value="1"/>
</dbReference>
<protein>
    <recommendedName>
        <fullName evidence="1">BioF2-like acetyltransferase domain-containing protein</fullName>
    </recommendedName>
</protein>
<organism evidence="2 3">
    <name type="scientific">Qipengyuania citrea LAMA 915</name>
    <dbReference type="NCBI Taxonomy" id="1306953"/>
    <lineage>
        <taxon>Bacteria</taxon>
        <taxon>Pseudomonadati</taxon>
        <taxon>Pseudomonadota</taxon>
        <taxon>Alphaproteobacteria</taxon>
        <taxon>Sphingomonadales</taxon>
        <taxon>Erythrobacteraceae</taxon>
        <taxon>Qipengyuania</taxon>
    </lineage>
</organism>
<dbReference type="SUPFAM" id="SSF55729">
    <property type="entry name" value="Acyl-CoA N-acyltransferases (Nat)"/>
    <property type="match status" value="1"/>
</dbReference>
<evidence type="ECO:0000313" key="3">
    <source>
        <dbReference type="Proteomes" id="UP000037446"/>
    </source>
</evidence>
<dbReference type="InterPro" id="IPR016181">
    <property type="entry name" value="Acyl_CoA_acyltransferase"/>
</dbReference>
<evidence type="ECO:0000259" key="1">
    <source>
        <dbReference type="Pfam" id="PF13480"/>
    </source>
</evidence>
<gene>
    <name evidence="2" type="ORF">J121_1877</name>
</gene>
<accession>A0A0L1KHF8</accession>
<sequence>MTSDQQHGDDAAQFDALAQDGPQQRAFLRSRWFGASPAPPDRIVLRGEEGMALAALGLAMRRRGPFRLREIAGSYWPFRGVPLAPGIDEAVLADALGRQRKRLGSIWRLGPVEAGDPELKRLRLALRQAGWHALARPLGQVFEIDLAALRQDGAWPSTKTQRKNRWRKRRLEEEGGAVSVEFFSGSDWTARQRDALAQIEAESWLGTLADGGDTKFRDPEMRRYWEDICTDPVLAAMLFGSLMWIGDTPAAFTFGIEAGPVRYYIANNYDQRFNQFGAGRVLLYDDFVRAGERGVRRISWGVGDAGYKSEMGAQPGAHLVDLLFVRNAVLARLLSPWWERAA</sequence>
<name>A0A0L1KHF8_9SPHN</name>
<feature type="domain" description="BioF2-like acetyltransferase" evidence="1">
    <location>
        <begin position="161"/>
        <end position="309"/>
    </location>
</feature>
<evidence type="ECO:0000313" key="2">
    <source>
        <dbReference type="EMBL" id="KNH03287.1"/>
    </source>
</evidence>
<dbReference type="EMBL" id="JYNE01000015">
    <property type="protein sequence ID" value="KNH03287.1"/>
    <property type="molecule type" value="Genomic_DNA"/>
</dbReference>
<proteinExistence type="predicted"/>
<dbReference type="STRING" id="1306953.J121_1877"/>
<dbReference type="RefSeq" id="WP_050599361.1">
    <property type="nucleotide sequence ID" value="NZ_JYNE01000015.1"/>
</dbReference>
<comment type="caution">
    <text evidence="2">The sequence shown here is derived from an EMBL/GenBank/DDBJ whole genome shotgun (WGS) entry which is preliminary data.</text>
</comment>
<dbReference type="PATRIC" id="fig|1306953.7.peg.1929"/>
<reference evidence="2" key="1">
    <citation type="submission" date="2015-02" db="EMBL/GenBank/DDBJ databases">
        <authorList>
            <person name="Chooi Y.-H."/>
        </authorList>
    </citation>
    <scope>NUCLEOTIDE SEQUENCE [LARGE SCALE GENOMIC DNA]</scope>
    <source>
        <strain evidence="2">LAMA 915</strain>
    </source>
</reference>